<evidence type="ECO:0000313" key="4">
    <source>
        <dbReference type="EMBL" id="KAB1437921.1"/>
    </source>
</evidence>
<evidence type="ECO:0000256" key="3">
    <source>
        <dbReference type="ARBA" id="ARBA00023295"/>
    </source>
</evidence>
<dbReference type="Gene3D" id="1.50.10.10">
    <property type="match status" value="1"/>
</dbReference>
<dbReference type="GO" id="GO:0045493">
    <property type="term" value="P:xylan catabolic process"/>
    <property type="evidence" value="ECO:0007669"/>
    <property type="project" value="UniProtKB-KW"/>
</dbReference>
<dbReference type="SUPFAM" id="SSF48208">
    <property type="entry name" value="Six-hairpin glycosidases"/>
    <property type="match status" value="1"/>
</dbReference>
<dbReference type="InterPro" id="IPR002037">
    <property type="entry name" value="Glyco_hydro_8"/>
</dbReference>
<comment type="similarity">
    <text evidence="1">Belongs to the glycosyl hydrolase 8 (cellulase D) family.</text>
</comment>
<reference evidence="4 5" key="1">
    <citation type="submission" date="2019-09" db="EMBL/GenBank/DDBJ databases">
        <authorList>
            <person name="Valk L.C."/>
        </authorList>
    </citation>
    <scope>NUCLEOTIDE SEQUENCE [LARGE SCALE GENOMIC DNA]</scope>
    <source>
        <strain evidence="4">GalUA</strain>
    </source>
</reference>
<accession>A0A7V7UFX5</accession>
<sequence length="378" mass="44469">MRGAFVTGKYPNIFDEYGYPKEEIQKKVEDAFCTLFYGTEEERIYHVVDPDMGYVEDTGNHDVRSEGMSYAMMMCVQMNRQEEFDRLWKWVKTYMYMEEGENAGYFAWSCQTNGTKNAYGPAPDGEEFFAMALFFASHRFGDKEGIFCYEKEARDILHTCLHKGEKDGLGKPMWNKENHLIKFITECDFTDPSYHLPHFYELFSMWANEEDRPFWEEAAKASRMYLKKACHERTGLCGEYADYDGTPRNWSLSEDRHDWYYSDAYRTIANIALDYVWFEKEDWACEVADKLQRFYYEEGDSNGVYLIDGTKVEDMKALHPVAVIATNAQASLAAKGKYAKDFVEQFYQTPLRKGDRRYYDNCLYFFALLALSGNYRVW</sequence>
<keyword evidence="4" id="KW-0624">Polysaccharide degradation</keyword>
<gene>
    <name evidence="4" type="ORF">F7O84_10060</name>
</gene>
<dbReference type="AlphaFoldDB" id="A0A7V7UFX5"/>
<dbReference type="PRINTS" id="PR00735">
    <property type="entry name" value="GLHYDRLASE8"/>
</dbReference>
<organism evidence="4 5">
    <name type="scientific">Candidatus Galacturonatibacter soehngenii</name>
    <dbReference type="NCBI Taxonomy" id="2307010"/>
    <lineage>
        <taxon>Bacteria</taxon>
        <taxon>Bacillati</taxon>
        <taxon>Bacillota</taxon>
        <taxon>Clostridia</taxon>
        <taxon>Lachnospirales</taxon>
        <taxon>Lachnospiraceae</taxon>
        <taxon>Candidatus Galacturonatibacter</taxon>
    </lineage>
</organism>
<keyword evidence="5" id="KW-1185">Reference proteome</keyword>
<dbReference type="OrthoDB" id="9803461at2"/>
<evidence type="ECO:0000256" key="2">
    <source>
        <dbReference type="ARBA" id="ARBA00022801"/>
    </source>
</evidence>
<keyword evidence="4" id="KW-0858">Xylan degradation</keyword>
<protein>
    <submittedName>
        <fullName evidence="4">Xylanase</fullName>
    </submittedName>
</protein>
<dbReference type="GO" id="GO:0004553">
    <property type="term" value="F:hydrolase activity, hydrolyzing O-glycosyl compounds"/>
    <property type="evidence" value="ECO:0007669"/>
    <property type="project" value="InterPro"/>
</dbReference>
<keyword evidence="4" id="KW-0119">Carbohydrate metabolism</keyword>
<keyword evidence="2 4" id="KW-0378">Hydrolase</keyword>
<dbReference type="RefSeq" id="WP_151144517.1">
    <property type="nucleotide sequence ID" value="NZ_WAGX01000005.1"/>
</dbReference>
<dbReference type="Pfam" id="PF01270">
    <property type="entry name" value="Glyco_hydro_8"/>
    <property type="match status" value="1"/>
</dbReference>
<dbReference type="InterPro" id="IPR008928">
    <property type="entry name" value="6-hairpin_glycosidase_sf"/>
</dbReference>
<comment type="caution">
    <text evidence="4">The sequence shown here is derived from an EMBL/GenBank/DDBJ whole genome shotgun (WGS) entry which is preliminary data.</text>
</comment>
<reference evidence="4 5" key="2">
    <citation type="submission" date="2020-02" db="EMBL/GenBank/DDBJ databases">
        <title>Candidatus Galacturonibacter soehngenii shows hetero-acetogenic catabolism of galacturonic acid but lacks a canonical carbon monoxide dehydrogenase/acetyl-CoA synthase complex.</title>
        <authorList>
            <person name="Diender M."/>
            <person name="Stouten G.R."/>
            <person name="Petersen J.F."/>
            <person name="Nielsen P.H."/>
            <person name="Dueholm M.S."/>
            <person name="Pronk J.T."/>
            <person name="Van Loosdrecht M.C.M."/>
        </authorList>
    </citation>
    <scope>NUCLEOTIDE SEQUENCE [LARGE SCALE GENOMIC DNA]</scope>
    <source>
        <strain evidence="4">GalUA</strain>
    </source>
</reference>
<dbReference type="Proteomes" id="UP000461768">
    <property type="component" value="Unassembled WGS sequence"/>
</dbReference>
<keyword evidence="3 4" id="KW-0326">Glycosidase</keyword>
<name>A0A7V7UFX5_9FIRM</name>
<proteinExistence type="inferred from homology"/>
<dbReference type="InterPro" id="IPR012341">
    <property type="entry name" value="6hp_glycosidase-like_sf"/>
</dbReference>
<evidence type="ECO:0000256" key="1">
    <source>
        <dbReference type="ARBA" id="ARBA00009209"/>
    </source>
</evidence>
<dbReference type="EMBL" id="WAGX01000005">
    <property type="protein sequence ID" value="KAB1437921.1"/>
    <property type="molecule type" value="Genomic_DNA"/>
</dbReference>
<evidence type="ECO:0000313" key="5">
    <source>
        <dbReference type="Proteomes" id="UP000461768"/>
    </source>
</evidence>